<evidence type="ECO:0000313" key="6">
    <source>
        <dbReference type="EMBL" id="ACZ41556.1"/>
    </source>
</evidence>
<dbReference type="Gene3D" id="3.40.50.11270">
    <property type="match status" value="1"/>
</dbReference>
<reference evidence="7" key="1">
    <citation type="journal article" date="2010" name="Stand. Genomic Sci.">
        <title>Complete genome sequence of 'Thermobaculum terrenum' type strain (YNP1).</title>
        <authorList>
            <person name="Kiss H."/>
            <person name="Cleland D."/>
            <person name="Lapidus A."/>
            <person name="Lucas S."/>
            <person name="Glavina Del Rio T."/>
            <person name="Nolan M."/>
            <person name="Tice H."/>
            <person name="Han C."/>
            <person name="Goodwin L."/>
            <person name="Pitluck S."/>
            <person name="Liolios K."/>
            <person name="Ivanova N."/>
            <person name="Mavromatis K."/>
            <person name="Ovchinnikova G."/>
            <person name="Pati A."/>
            <person name="Chen A."/>
            <person name="Palaniappan K."/>
            <person name="Land M."/>
            <person name="Hauser L."/>
            <person name="Chang Y."/>
            <person name="Jeffries C."/>
            <person name="Lu M."/>
            <person name="Brettin T."/>
            <person name="Detter J."/>
            <person name="Goker M."/>
            <person name="Tindall B."/>
            <person name="Beck B."/>
            <person name="McDermott T."/>
            <person name="Woyke T."/>
            <person name="Bristow J."/>
            <person name="Eisen J."/>
            <person name="Markowitz V."/>
            <person name="Hugenholtz P."/>
            <person name="Kyrpides N."/>
            <person name="Klenk H."/>
            <person name="Cheng J."/>
        </authorList>
    </citation>
    <scope>NUCLEOTIDE SEQUENCE [LARGE SCALE GENOMIC DNA]</scope>
    <source>
        <strain evidence="7">ATCC BAA-798 / YNP1</strain>
    </source>
</reference>
<keyword evidence="3 5" id="KW-0408">Iron</keyword>
<feature type="binding site" evidence="5">
    <location>
        <position position="229"/>
    </location>
    <ligand>
        <name>dimethylallyl diphosphate</name>
        <dbReference type="ChEBI" id="CHEBI:57623"/>
    </ligand>
</feature>
<dbReference type="GO" id="GO:0050992">
    <property type="term" value="P:dimethylallyl diphosphate biosynthetic process"/>
    <property type="evidence" value="ECO:0007669"/>
    <property type="project" value="UniProtKB-UniRule"/>
</dbReference>
<feature type="binding site" evidence="5">
    <location>
        <position position="122"/>
    </location>
    <ligand>
        <name>dimethylallyl diphosphate</name>
        <dbReference type="ChEBI" id="CHEBI:57623"/>
    </ligand>
</feature>
<feature type="binding site" evidence="5">
    <location>
        <position position="40"/>
    </location>
    <ligand>
        <name>isopentenyl diphosphate</name>
        <dbReference type="ChEBI" id="CHEBI:128769"/>
    </ligand>
</feature>
<feature type="binding site" evidence="5">
    <location>
        <position position="12"/>
    </location>
    <ligand>
        <name>[4Fe-4S] cluster</name>
        <dbReference type="ChEBI" id="CHEBI:49883"/>
    </ligand>
</feature>
<feature type="binding site" evidence="5">
    <location>
        <position position="273"/>
    </location>
    <ligand>
        <name>dimethylallyl diphosphate</name>
        <dbReference type="ChEBI" id="CHEBI:57623"/>
    </ligand>
</feature>
<keyword evidence="1 5" id="KW-0004">4Fe-4S</keyword>
<dbReference type="PANTHER" id="PTHR30426">
    <property type="entry name" value="4-HYDROXY-3-METHYLBUT-2-ENYL DIPHOSPHATE REDUCTASE"/>
    <property type="match status" value="1"/>
</dbReference>
<evidence type="ECO:0000256" key="1">
    <source>
        <dbReference type="ARBA" id="ARBA00022485"/>
    </source>
</evidence>
<dbReference type="InterPro" id="IPR003451">
    <property type="entry name" value="LytB/IspH"/>
</dbReference>
<comment type="similarity">
    <text evidence="5">Belongs to the IspH family.</text>
</comment>
<feature type="binding site" evidence="5">
    <location>
        <position position="122"/>
    </location>
    <ligand>
        <name>(2E)-4-hydroxy-3-methylbut-2-enyl diphosphate</name>
        <dbReference type="ChEBI" id="CHEBI:128753"/>
    </ligand>
</feature>
<gene>
    <name evidence="5" type="primary">ispH</name>
    <name evidence="6" type="ordered locus">Tter_0639</name>
</gene>
<feature type="binding site" evidence="5">
    <location>
        <position position="231"/>
    </location>
    <ligand>
        <name>dimethylallyl diphosphate</name>
        <dbReference type="ChEBI" id="CHEBI:57623"/>
    </ligand>
</feature>
<evidence type="ECO:0000313" key="7">
    <source>
        <dbReference type="Proteomes" id="UP000000323"/>
    </source>
</evidence>
<proteinExistence type="inferred from homology"/>
<comment type="caution">
    <text evidence="5">Lacks conserved residue(s) required for the propagation of feature annotation.</text>
</comment>
<comment type="pathway">
    <text evidence="5">Isoprenoid biosynthesis; dimethylallyl diphosphate biosynthesis; dimethylallyl diphosphate from (2E)-4-hydroxy-3-methylbutenyl diphosphate: step 1/1.</text>
</comment>
<dbReference type="UniPathway" id="UPA00056">
    <property type="reaction ID" value="UER00097"/>
</dbReference>
<protein>
    <recommendedName>
        <fullName evidence="5">4-hydroxy-3-methylbut-2-enyl diphosphate reductase</fullName>
        <shortName evidence="5">HMBPP reductase</shortName>
        <ecNumber evidence="5">1.17.7.4</ecNumber>
    </recommendedName>
</protein>
<feature type="active site" description="Proton donor" evidence="5">
    <location>
        <position position="124"/>
    </location>
</feature>
<dbReference type="GO" id="GO:0046872">
    <property type="term" value="F:metal ion binding"/>
    <property type="evidence" value="ECO:0007669"/>
    <property type="project" value="UniProtKB-KW"/>
</dbReference>
<dbReference type="GO" id="GO:0016114">
    <property type="term" value="P:terpenoid biosynthetic process"/>
    <property type="evidence" value="ECO:0007669"/>
    <property type="project" value="UniProtKB-UniRule"/>
</dbReference>
<dbReference type="PANTHER" id="PTHR30426:SF0">
    <property type="entry name" value="4-HYDROXY-3-METHYLBUT-2-ENYL DIPHOSPHATE REDUCTASE"/>
    <property type="match status" value="1"/>
</dbReference>
<dbReference type="AlphaFoldDB" id="D1CF50"/>
<dbReference type="EMBL" id="CP001825">
    <property type="protein sequence ID" value="ACZ41556.1"/>
    <property type="molecule type" value="Genomic_DNA"/>
</dbReference>
<keyword evidence="4 5" id="KW-0411">Iron-sulfur</keyword>
<feature type="binding site" evidence="5">
    <location>
        <position position="273"/>
    </location>
    <ligand>
        <name>isopentenyl diphosphate</name>
        <dbReference type="ChEBI" id="CHEBI:128769"/>
    </ligand>
</feature>
<comment type="catalytic activity">
    <reaction evidence="5">
        <text>isopentenyl diphosphate + 2 oxidized [2Fe-2S]-[ferredoxin] + H2O = (2E)-4-hydroxy-3-methylbut-2-enyl diphosphate + 2 reduced [2Fe-2S]-[ferredoxin] + 2 H(+)</text>
        <dbReference type="Rhea" id="RHEA:24488"/>
        <dbReference type="Rhea" id="RHEA-COMP:10000"/>
        <dbReference type="Rhea" id="RHEA-COMP:10001"/>
        <dbReference type="ChEBI" id="CHEBI:15377"/>
        <dbReference type="ChEBI" id="CHEBI:15378"/>
        <dbReference type="ChEBI" id="CHEBI:33737"/>
        <dbReference type="ChEBI" id="CHEBI:33738"/>
        <dbReference type="ChEBI" id="CHEBI:128753"/>
        <dbReference type="ChEBI" id="CHEBI:128769"/>
        <dbReference type="EC" id="1.17.7.4"/>
    </reaction>
</comment>
<dbReference type="eggNOG" id="COG0761">
    <property type="taxonomic scope" value="Bacteria"/>
</dbReference>
<feature type="binding site" evidence="5">
    <location>
        <position position="229"/>
    </location>
    <ligand>
        <name>(2E)-4-hydroxy-3-methylbut-2-enyl diphosphate</name>
        <dbReference type="ChEBI" id="CHEBI:128753"/>
    </ligand>
</feature>
<organism evidence="6 7">
    <name type="scientific">Thermobaculum terrenum (strain ATCC BAA-798 / CCMEE 7001 / YNP1)</name>
    <dbReference type="NCBI Taxonomy" id="525904"/>
    <lineage>
        <taxon>Bacteria</taxon>
        <taxon>Bacillati</taxon>
        <taxon>Chloroflexota</taxon>
        <taxon>Chloroflexia</taxon>
        <taxon>Candidatus Thermobaculales</taxon>
        <taxon>Candidatus Thermobaculaceae</taxon>
        <taxon>Thermobaculum</taxon>
    </lineage>
</organism>
<dbReference type="GO" id="GO:0051539">
    <property type="term" value="F:4 iron, 4 sulfur cluster binding"/>
    <property type="evidence" value="ECO:0007669"/>
    <property type="project" value="UniProtKB-UniRule"/>
</dbReference>
<dbReference type="Gene3D" id="3.40.1010.20">
    <property type="entry name" value="4-hydroxy-3-methylbut-2-enyl diphosphate reductase, catalytic domain"/>
    <property type="match status" value="2"/>
</dbReference>
<dbReference type="Pfam" id="PF02401">
    <property type="entry name" value="LYTB"/>
    <property type="match status" value="1"/>
</dbReference>
<comment type="cofactor">
    <cofactor evidence="5">
        <name>[4Fe-4S] cluster</name>
        <dbReference type="ChEBI" id="CHEBI:49883"/>
    </cofactor>
    <text evidence="5">Binds 1 [4Fe-4S] cluster per subunit.</text>
</comment>
<comment type="pathway">
    <text evidence="5">Isoprenoid biosynthesis; isopentenyl diphosphate biosynthesis via DXP pathway; isopentenyl diphosphate from 1-deoxy-D-xylulose 5-phosphate: step 6/6.</text>
</comment>
<comment type="catalytic activity">
    <reaction evidence="5">
        <text>dimethylallyl diphosphate + 2 oxidized [2Fe-2S]-[ferredoxin] + H2O = (2E)-4-hydroxy-3-methylbut-2-enyl diphosphate + 2 reduced [2Fe-2S]-[ferredoxin] + 2 H(+)</text>
        <dbReference type="Rhea" id="RHEA:24825"/>
        <dbReference type="Rhea" id="RHEA-COMP:10000"/>
        <dbReference type="Rhea" id="RHEA-COMP:10001"/>
        <dbReference type="ChEBI" id="CHEBI:15377"/>
        <dbReference type="ChEBI" id="CHEBI:15378"/>
        <dbReference type="ChEBI" id="CHEBI:33737"/>
        <dbReference type="ChEBI" id="CHEBI:33738"/>
        <dbReference type="ChEBI" id="CHEBI:57623"/>
        <dbReference type="ChEBI" id="CHEBI:128753"/>
        <dbReference type="EC" id="1.17.7.4"/>
    </reaction>
</comment>
<feature type="binding site" evidence="5">
    <location>
        <position position="201"/>
    </location>
    <ligand>
        <name>[4Fe-4S] cluster</name>
        <dbReference type="ChEBI" id="CHEBI:49883"/>
    </ligand>
</feature>
<feature type="binding site" evidence="5">
    <location>
        <position position="231"/>
    </location>
    <ligand>
        <name>isopentenyl diphosphate</name>
        <dbReference type="ChEBI" id="CHEBI:128769"/>
    </ligand>
</feature>
<dbReference type="STRING" id="525904.Tter_0639"/>
<sequence>MQVKLARELGFCFGVKKTLKLFDEMGSDSRGVKTLGTLVHNPQVVSELKARGVGVAYSVDEVDSGTLTITAHGAGPDAYAEAQRKGLRLLDTTCPLVTKVQKIAESLHKDGYQVVVYGDPNHQEVRGIVGWTENTALVSTDAKELVPRLKALTSSKKRVPKKLAVVSQTTQPAERFKSFIAELVSLLPDDFNEFHVHNTICQPTLDRQSAVVELANEVDVMVVVGGRDSANTKHLAELASEEGVPTYHIEWPEEIDPNWFKGAKVVGVTAGASTPDAVIEKVVKTIEAIEPEE</sequence>
<feature type="binding site" evidence="5">
    <location>
        <position position="122"/>
    </location>
    <ligand>
        <name>isopentenyl diphosphate</name>
        <dbReference type="ChEBI" id="CHEBI:128769"/>
    </ligand>
</feature>
<feature type="binding site" evidence="5">
    <location>
        <position position="169"/>
    </location>
    <ligand>
        <name>(2E)-4-hydroxy-3-methylbut-2-enyl diphosphate</name>
        <dbReference type="ChEBI" id="CHEBI:128753"/>
    </ligand>
</feature>
<evidence type="ECO:0000256" key="3">
    <source>
        <dbReference type="ARBA" id="ARBA00023004"/>
    </source>
</evidence>
<evidence type="ECO:0000256" key="4">
    <source>
        <dbReference type="ARBA" id="ARBA00023014"/>
    </source>
</evidence>
<feature type="binding site" evidence="5">
    <location>
        <position position="229"/>
    </location>
    <ligand>
        <name>isopentenyl diphosphate</name>
        <dbReference type="ChEBI" id="CHEBI:128769"/>
    </ligand>
</feature>
<comment type="function">
    <text evidence="5">Catalyzes the conversion of 1-hydroxy-2-methyl-2-(E)-butenyl 4-diphosphate (HMBPP) into a mixture of isopentenyl diphosphate (IPP) and dimethylallyl diphosphate (DMAPP). Acts in the terminal step of the DOXP/MEP pathway for isoprenoid precursor biosynthesis.</text>
</comment>
<dbReference type="HAMAP" id="MF_00191">
    <property type="entry name" value="IspH"/>
    <property type="match status" value="1"/>
</dbReference>
<dbReference type="CDD" id="cd13944">
    <property type="entry name" value="lytB_ispH"/>
    <property type="match status" value="1"/>
</dbReference>
<feature type="binding site" evidence="5">
    <location>
        <position position="72"/>
    </location>
    <ligand>
        <name>isopentenyl diphosphate</name>
        <dbReference type="ChEBI" id="CHEBI:128769"/>
    </ligand>
</feature>
<feature type="binding site" evidence="5">
    <location>
        <position position="72"/>
    </location>
    <ligand>
        <name>dimethylallyl diphosphate</name>
        <dbReference type="ChEBI" id="CHEBI:57623"/>
    </ligand>
</feature>
<evidence type="ECO:0000256" key="2">
    <source>
        <dbReference type="ARBA" id="ARBA00022723"/>
    </source>
</evidence>
<evidence type="ECO:0000256" key="5">
    <source>
        <dbReference type="HAMAP-Rule" id="MF_00191"/>
    </source>
</evidence>
<keyword evidence="5" id="KW-0414">Isoprene biosynthesis</keyword>
<keyword evidence="7" id="KW-1185">Reference proteome</keyword>
<dbReference type="GO" id="GO:0019288">
    <property type="term" value="P:isopentenyl diphosphate biosynthetic process, methylerythritol 4-phosphate pathway"/>
    <property type="evidence" value="ECO:0007669"/>
    <property type="project" value="UniProtKB-UniRule"/>
</dbReference>
<feature type="binding site" evidence="5">
    <location>
        <position position="231"/>
    </location>
    <ligand>
        <name>(2E)-4-hydroxy-3-methylbut-2-enyl diphosphate</name>
        <dbReference type="ChEBI" id="CHEBI:128753"/>
    </ligand>
</feature>
<dbReference type="EC" id="1.17.7.4" evidence="5"/>
<dbReference type="KEGG" id="ttr:Tter_0639"/>
<dbReference type="GO" id="GO:0051745">
    <property type="term" value="F:4-hydroxy-3-methylbut-2-enyl diphosphate reductase activity"/>
    <property type="evidence" value="ECO:0007669"/>
    <property type="project" value="UniProtKB-UniRule"/>
</dbReference>
<feature type="binding site" evidence="5">
    <location>
        <position position="40"/>
    </location>
    <ligand>
        <name>(2E)-4-hydroxy-3-methylbut-2-enyl diphosphate</name>
        <dbReference type="ChEBI" id="CHEBI:128753"/>
    </ligand>
</feature>
<accession>D1CF50</accession>
<feature type="binding site" evidence="5">
    <location>
        <position position="273"/>
    </location>
    <ligand>
        <name>(2E)-4-hydroxy-3-methylbut-2-enyl diphosphate</name>
        <dbReference type="ChEBI" id="CHEBI:128753"/>
    </ligand>
</feature>
<dbReference type="RefSeq" id="WP_012874591.1">
    <property type="nucleotide sequence ID" value="NC_013525.1"/>
</dbReference>
<feature type="binding site" evidence="5">
    <location>
        <position position="40"/>
    </location>
    <ligand>
        <name>dimethylallyl diphosphate</name>
        <dbReference type="ChEBI" id="CHEBI:57623"/>
    </ligand>
</feature>
<name>D1CF50_THET1</name>
<dbReference type="UniPathway" id="UPA00059">
    <property type="reaction ID" value="UER00105"/>
</dbReference>
<dbReference type="NCBIfam" id="TIGR00216">
    <property type="entry name" value="ispH_lytB"/>
    <property type="match status" value="1"/>
</dbReference>
<dbReference type="Proteomes" id="UP000000323">
    <property type="component" value="Chromosome 1"/>
</dbReference>
<keyword evidence="5 6" id="KW-0560">Oxidoreductase</keyword>
<feature type="binding site" evidence="5">
    <location>
        <position position="72"/>
    </location>
    <ligand>
        <name>(2E)-4-hydroxy-3-methylbut-2-enyl diphosphate</name>
        <dbReference type="ChEBI" id="CHEBI:128753"/>
    </ligand>
</feature>
<dbReference type="HOGENOM" id="CLU_027486_0_1_0"/>
<feature type="binding site" evidence="5">
    <location>
        <position position="94"/>
    </location>
    <ligand>
        <name>[4Fe-4S] cluster</name>
        <dbReference type="ChEBI" id="CHEBI:49883"/>
    </ligand>
</feature>
<keyword evidence="2 5" id="KW-0479">Metal-binding</keyword>